<dbReference type="Gene3D" id="3.30.70.20">
    <property type="match status" value="1"/>
</dbReference>
<feature type="domain" description="4Fe-4S ferredoxin-type" evidence="5">
    <location>
        <begin position="35"/>
        <end position="63"/>
    </location>
</feature>
<sequence length="434" mass="48039">MNKSHSVHLKEDKCEGCTNCVQNCPTKAIRVHQGQAWIKDQYCIDCGECIRNCEHHAKHVITGELKEIQEYEYSIAVVPPSFYGQFTEEIDPVHVTIGLKELGFKEVWDAALGAEALTRATRDYLKNNEGPIISSACPAVVRLIKLLYPELIDYLLPLKPPVEIVAQKIRQRVKKSKGFDDDQVGVFFITPCPAKMTAIKNPLGMEESFFTGAIAVDKIYRPLLQKVKELKTVNEKDYKPPYLGIGWANSGGESGLINNDTIAVSGIHNVISVLEELDRGDLSHIKFFELLACEPGCVGGVLNVKNPFLAQFNIKKLIKQGDKLVKQEVGKYDFILDNDFESNAVGPLDDDFNSAIAKLAKLKDETDALPGLDCAACGTPDCKTLAEDIVNGLASRSDCVFILRQQLADLTDQMTSLAHSLPPVMQREDKSDET</sequence>
<evidence type="ECO:0000259" key="6">
    <source>
        <dbReference type="PROSITE" id="PS51656"/>
    </source>
</evidence>
<dbReference type="Gene3D" id="1.10.15.40">
    <property type="entry name" value="Electron transport complex subunit B, putative Fe-S cluster"/>
    <property type="match status" value="1"/>
</dbReference>
<dbReference type="STRING" id="748449.Halha_2014"/>
<dbReference type="PROSITE" id="PS00198">
    <property type="entry name" value="4FE4S_FER_1"/>
    <property type="match status" value="1"/>
</dbReference>
<gene>
    <name evidence="7" type="ordered locus">Halha_2014</name>
</gene>
<dbReference type="PATRIC" id="fig|748449.3.peg.1941"/>
<evidence type="ECO:0000313" key="8">
    <source>
        <dbReference type="Proteomes" id="UP000010880"/>
    </source>
</evidence>
<dbReference type="InterPro" id="IPR017900">
    <property type="entry name" value="4Fe4S_Fe_S_CS"/>
</dbReference>
<evidence type="ECO:0000259" key="5">
    <source>
        <dbReference type="PROSITE" id="PS51379"/>
    </source>
</evidence>
<dbReference type="GO" id="GO:0051539">
    <property type="term" value="F:4 iron, 4 sulfur cluster binding"/>
    <property type="evidence" value="ECO:0007669"/>
    <property type="project" value="UniProtKB-KW"/>
</dbReference>
<accession>L0KCW1</accession>
<dbReference type="Pfam" id="PF04060">
    <property type="entry name" value="FeS"/>
    <property type="match status" value="1"/>
</dbReference>
<evidence type="ECO:0000313" key="7">
    <source>
        <dbReference type="EMBL" id="AGB41913.1"/>
    </source>
</evidence>
<protein>
    <submittedName>
        <fullName evidence="7">Iron only hydrogenase large subunit</fullName>
    </submittedName>
</protein>
<dbReference type="InterPro" id="IPR009016">
    <property type="entry name" value="Fe_hydrogenase"/>
</dbReference>
<dbReference type="InterPro" id="IPR004108">
    <property type="entry name" value="Fe_hydrogenase_lsu_C"/>
</dbReference>
<evidence type="ECO:0000256" key="1">
    <source>
        <dbReference type="ARBA" id="ARBA00022485"/>
    </source>
</evidence>
<dbReference type="eggNOG" id="COG2000">
    <property type="taxonomic scope" value="Bacteria"/>
</dbReference>
<dbReference type="AlphaFoldDB" id="L0KCW1"/>
<dbReference type="InterPro" id="IPR017896">
    <property type="entry name" value="4Fe4S_Fe-S-bd"/>
</dbReference>
<dbReference type="RefSeq" id="WP_015327627.1">
    <property type="nucleotide sequence ID" value="NC_019978.1"/>
</dbReference>
<dbReference type="OrthoDB" id="9798098at2"/>
<dbReference type="PROSITE" id="PS51379">
    <property type="entry name" value="4FE4S_FER_2"/>
    <property type="match status" value="2"/>
</dbReference>
<evidence type="ECO:0000256" key="3">
    <source>
        <dbReference type="ARBA" id="ARBA00023004"/>
    </source>
</evidence>
<keyword evidence="1" id="KW-0004">4Fe-4S</keyword>
<evidence type="ECO:0000256" key="2">
    <source>
        <dbReference type="ARBA" id="ARBA00022723"/>
    </source>
</evidence>
<keyword evidence="8" id="KW-1185">Reference proteome</keyword>
<dbReference type="Proteomes" id="UP000010880">
    <property type="component" value="Chromosome"/>
</dbReference>
<dbReference type="Pfam" id="PF13237">
    <property type="entry name" value="Fer4_10"/>
    <property type="match status" value="1"/>
</dbReference>
<feature type="domain" description="4Fe-4S" evidence="6">
    <location>
        <begin position="357"/>
        <end position="416"/>
    </location>
</feature>
<keyword evidence="4" id="KW-0411">Iron-sulfur</keyword>
<dbReference type="Pfam" id="PF02906">
    <property type="entry name" value="Fe_hyd_lg_C"/>
    <property type="match status" value="1"/>
</dbReference>
<dbReference type="eggNOG" id="COG1145">
    <property type="taxonomic scope" value="Bacteria"/>
</dbReference>
<dbReference type="Gene3D" id="3.40.950.10">
    <property type="entry name" value="Fe-only Hydrogenase (Larger Subunit), Chain L, domain 3"/>
    <property type="match status" value="1"/>
</dbReference>
<proteinExistence type="predicted"/>
<reference evidence="8" key="1">
    <citation type="submission" date="2012-02" db="EMBL/GenBank/DDBJ databases">
        <title>The complete genome of Halobacteroides halobius DSM 5150.</title>
        <authorList>
            <person name="Lucas S."/>
            <person name="Copeland A."/>
            <person name="Lapidus A."/>
            <person name="Glavina del Rio T."/>
            <person name="Dalin E."/>
            <person name="Tice H."/>
            <person name="Bruce D."/>
            <person name="Goodwin L."/>
            <person name="Pitluck S."/>
            <person name="Peters L."/>
            <person name="Mikhailova N."/>
            <person name="Gu W."/>
            <person name="Kyrpides N."/>
            <person name="Mavromatis K."/>
            <person name="Ivanova N."/>
            <person name="Brettin T."/>
            <person name="Detter J.C."/>
            <person name="Han C."/>
            <person name="Larimer F."/>
            <person name="Land M."/>
            <person name="Hauser L."/>
            <person name="Markowitz V."/>
            <person name="Cheng J.-F."/>
            <person name="Hugenholtz P."/>
            <person name="Woyke T."/>
            <person name="Wu D."/>
            <person name="Tindall B."/>
            <person name="Pomrenke H."/>
            <person name="Brambilla E."/>
            <person name="Klenk H.-P."/>
            <person name="Eisen J.A."/>
        </authorList>
    </citation>
    <scope>NUCLEOTIDE SEQUENCE [LARGE SCALE GENOMIC DNA]</scope>
    <source>
        <strain evidence="8">ATCC 35273 / DSM 5150 / MD-1</strain>
    </source>
</reference>
<evidence type="ECO:0000256" key="4">
    <source>
        <dbReference type="ARBA" id="ARBA00023014"/>
    </source>
</evidence>
<feature type="domain" description="4Fe-4S ferredoxin-type" evidence="5">
    <location>
        <begin position="5"/>
        <end position="34"/>
    </location>
</feature>
<dbReference type="EMBL" id="CP003359">
    <property type="protein sequence ID" value="AGB41913.1"/>
    <property type="molecule type" value="Genomic_DNA"/>
</dbReference>
<dbReference type="SUPFAM" id="SSF53920">
    <property type="entry name" value="Fe-only hydrogenase"/>
    <property type="match status" value="1"/>
</dbReference>
<dbReference type="SUPFAM" id="SSF54862">
    <property type="entry name" value="4Fe-4S ferredoxins"/>
    <property type="match status" value="1"/>
</dbReference>
<dbReference type="KEGG" id="hhl:Halha_2014"/>
<dbReference type="PANTHER" id="PTHR11615">
    <property type="entry name" value="NITRATE, FORMATE, IRON DEHYDROGENASE"/>
    <property type="match status" value="1"/>
</dbReference>
<keyword evidence="2" id="KW-0479">Metal-binding</keyword>
<dbReference type="eggNOG" id="COG4624">
    <property type="taxonomic scope" value="Bacteria"/>
</dbReference>
<name>L0KCW1_HALHC</name>
<dbReference type="HOGENOM" id="CLU_036585_0_0_9"/>
<keyword evidence="3" id="KW-0408">Iron</keyword>
<dbReference type="InterPro" id="IPR007202">
    <property type="entry name" value="4Fe-4S_dom"/>
</dbReference>
<dbReference type="InterPro" id="IPR050340">
    <property type="entry name" value="Cytosolic_Fe-S_CAF"/>
</dbReference>
<dbReference type="GO" id="GO:0046872">
    <property type="term" value="F:metal ion binding"/>
    <property type="evidence" value="ECO:0007669"/>
    <property type="project" value="UniProtKB-KW"/>
</dbReference>
<organism evidence="7 8">
    <name type="scientific">Halobacteroides halobius (strain ATCC 35273 / DSM 5150 / MD-1)</name>
    <dbReference type="NCBI Taxonomy" id="748449"/>
    <lineage>
        <taxon>Bacteria</taxon>
        <taxon>Bacillati</taxon>
        <taxon>Bacillota</taxon>
        <taxon>Clostridia</taxon>
        <taxon>Halanaerobiales</taxon>
        <taxon>Halobacteroidaceae</taxon>
        <taxon>Halobacteroides</taxon>
    </lineage>
</organism>
<dbReference type="PROSITE" id="PS51656">
    <property type="entry name" value="4FE4S"/>
    <property type="match status" value="1"/>
</dbReference>